<name>A0ABS2FIX9_9CLOT</name>
<protein>
    <submittedName>
        <fullName evidence="1">Uncharacterized protein</fullName>
    </submittedName>
</protein>
<dbReference type="Proteomes" id="UP000767334">
    <property type="component" value="Unassembled WGS sequence"/>
</dbReference>
<accession>A0ABS2FIX9</accession>
<dbReference type="RefSeq" id="WP_204572420.1">
    <property type="nucleotide sequence ID" value="NZ_JACJLL010000073.1"/>
</dbReference>
<gene>
    <name evidence="1" type="ORF">H6A19_11505</name>
</gene>
<organism evidence="1 2">
    <name type="scientific">Clostridium saudiense</name>
    <dbReference type="NCBI Taxonomy" id="1414720"/>
    <lineage>
        <taxon>Bacteria</taxon>
        <taxon>Bacillati</taxon>
        <taxon>Bacillota</taxon>
        <taxon>Clostridia</taxon>
        <taxon>Eubacteriales</taxon>
        <taxon>Clostridiaceae</taxon>
        <taxon>Clostridium</taxon>
    </lineage>
</organism>
<comment type="caution">
    <text evidence="1">The sequence shown here is derived from an EMBL/GenBank/DDBJ whole genome shotgun (WGS) entry which is preliminary data.</text>
</comment>
<reference evidence="1 2" key="1">
    <citation type="journal article" date="2021" name="Sci. Rep.">
        <title>The distribution of antibiotic resistance genes in chicken gut microbiota commensals.</title>
        <authorList>
            <person name="Juricova H."/>
            <person name="Matiasovicova J."/>
            <person name="Kubasova T."/>
            <person name="Cejkova D."/>
            <person name="Rychlik I."/>
        </authorList>
    </citation>
    <scope>NUCLEOTIDE SEQUENCE [LARGE SCALE GENOMIC DNA]</scope>
    <source>
        <strain evidence="1 2">An435</strain>
    </source>
</reference>
<sequence length="337" mass="39705">MMKFTTKEFVETYGTIEQRESYERTGKLATRTKNSIMKSIEKDYIVEIQKEGRNSFYIVTKREVPRLDNYEDCMEVILCTMLDREPNNQIVVTTSYIMENFGVVNDKYYKVKRLSKDNKEGYCKINELSLENFHLICNDTTLRDKVDYTLKKLEDRRVCRIDKTYRVSYCIESVGEDGEITNRVAKTYTPSETLINKILEEEYLYLSSLDEKASMASLIKQGKMIQFQNTMNLRLKDSILQELYKNIKLKENEEIKFNFYYKAKVITSTETIMKVEKAKTYYQKAIQTLNELSVQTMQKKVNDRKCDLNGKITTIEQLDKFKLDGNKLIDLLVKISD</sequence>
<proteinExistence type="predicted"/>
<keyword evidence="2" id="KW-1185">Reference proteome</keyword>
<evidence type="ECO:0000313" key="2">
    <source>
        <dbReference type="Proteomes" id="UP000767334"/>
    </source>
</evidence>
<evidence type="ECO:0000313" key="1">
    <source>
        <dbReference type="EMBL" id="MBM6819952.1"/>
    </source>
</evidence>
<dbReference type="EMBL" id="JACJLL010000073">
    <property type="protein sequence ID" value="MBM6819952.1"/>
    <property type="molecule type" value="Genomic_DNA"/>
</dbReference>